<dbReference type="InterPro" id="IPR001932">
    <property type="entry name" value="PPM-type_phosphatase-like_dom"/>
</dbReference>
<evidence type="ECO:0000256" key="4">
    <source>
        <dbReference type="RuleBase" id="RU003465"/>
    </source>
</evidence>
<feature type="domain" description="PPM-type phosphatase" evidence="5">
    <location>
        <begin position="1"/>
        <end position="280"/>
    </location>
</feature>
<evidence type="ECO:0000259" key="5">
    <source>
        <dbReference type="PROSITE" id="PS51746"/>
    </source>
</evidence>
<dbReference type="GO" id="GO:0046872">
    <property type="term" value="F:metal ion binding"/>
    <property type="evidence" value="ECO:0007669"/>
    <property type="project" value="UniProtKB-KW"/>
</dbReference>
<dbReference type="Gene3D" id="3.60.40.10">
    <property type="entry name" value="PPM-type phosphatase domain"/>
    <property type="match status" value="1"/>
</dbReference>
<dbReference type="Pfam" id="PF00481">
    <property type="entry name" value="PP2C"/>
    <property type="match status" value="1"/>
</dbReference>
<comment type="similarity">
    <text evidence="4">Belongs to the PP2C family.</text>
</comment>
<dbReference type="InterPro" id="IPR036457">
    <property type="entry name" value="PPM-type-like_dom_sf"/>
</dbReference>
<keyword evidence="1" id="KW-0479">Metal-binding</keyword>
<dbReference type="AlphaFoldDB" id="A0AAV3Y8A9"/>
<keyword evidence="7" id="KW-1185">Reference proteome</keyword>
<gene>
    <name evidence="6" type="ORF">PoB_000516100</name>
</gene>
<protein>
    <submittedName>
        <fullName evidence="6">Protein phosphatase 1l</fullName>
    </submittedName>
</protein>
<dbReference type="EMBL" id="BLXT01000592">
    <property type="protein sequence ID" value="GFN78655.1"/>
    <property type="molecule type" value="Genomic_DNA"/>
</dbReference>
<evidence type="ECO:0000256" key="3">
    <source>
        <dbReference type="ARBA" id="ARBA00022912"/>
    </source>
</evidence>
<evidence type="ECO:0000313" key="7">
    <source>
        <dbReference type="Proteomes" id="UP000735302"/>
    </source>
</evidence>
<dbReference type="PROSITE" id="PS01032">
    <property type="entry name" value="PPM_1"/>
    <property type="match status" value="1"/>
</dbReference>
<reference evidence="6 7" key="1">
    <citation type="journal article" date="2021" name="Elife">
        <title>Chloroplast acquisition without the gene transfer in kleptoplastic sea slugs, Plakobranchus ocellatus.</title>
        <authorList>
            <person name="Maeda T."/>
            <person name="Takahashi S."/>
            <person name="Yoshida T."/>
            <person name="Shimamura S."/>
            <person name="Takaki Y."/>
            <person name="Nagai Y."/>
            <person name="Toyoda A."/>
            <person name="Suzuki Y."/>
            <person name="Arimoto A."/>
            <person name="Ishii H."/>
            <person name="Satoh N."/>
            <person name="Nishiyama T."/>
            <person name="Hasebe M."/>
            <person name="Maruyama T."/>
            <person name="Minagawa J."/>
            <person name="Obokata J."/>
            <person name="Shigenobu S."/>
        </authorList>
    </citation>
    <scope>NUCLEOTIDE SEQUENCE [LARGE SCALE GENOMIC DNA]</scope>
</reference>
<dbReference type="CDD" id="cd00143">
    <property type="entry name" value="PP2Cc"/>
    <property type="match status" value="1"/>
</dbReference>
<dbReference type="SMART" id="SM00332">
    <property type="entry name" value="PP2Cc"/>
    <property type="match status" value="1"/>
</dbReference>
<proteinExistence type="inferred from homology"/>
<keyword evidence="2 4" id="KW-0378">Hydrolase</keyword>
<name>A0AAV3Y8A9_9GAST</name>
<comment type="caution">
    <text evidence="6">The sequence shown here is derived from an EMBL/GenBank/DDBJ whole genome shotgun (WGS) entry which is preliminary data.</text>
</comment>
<dbReference type="InterPro" id="IPR000222">
    <property type="entry name" value="PP2C_BS"/>
</dbReference>
<sequence>MGAFSIQGRRKTMEDRFNFITHSCDQNHSMYAVFDGHGGEFAAEYIEDQLFRTIYKEISQESFQADSDSVKQMLNSVVRTVDAQLVCLSRDRMDLSGSTAIIVFQKNNDLIVANIGDSRAIMCDIKGKITQLSTDHKPSDPKEQQRIVDAGGFVTFNGVWRVAGVLATSRAFGDYPLKQRKFITVEPDFTVYDIDQCKPHFVVLASDGLWDVFSNEDVVHFIRNHNEAALAPPEYQSRSTLARQDGPNHQLLHTGTSYCLSTHALKSPNDYSLPALAPPK</sequence>
<dbReference type="GO" id="GO:0004722">
    <property type="term" value="F:protein serine/threonine phosphatase activity"/>
    <property type="evidence" value="ECO:0007669"/>
    <property type="project" value="InterPro"/>
</dbReference>
<evidence type="ECO:0000256" key="2">
    <source>
        <dbReference type="ARBA" id="ARBA00022801"/>
    </source>
</evidence>
<dbReference type="SUPFAM" id="SSF81606">
    <property type="entry name" value="PP2C-like"/>
    <property type="match status" value="1"/>
</dbReference>
<dbReference type="Proteomes" id="UP000735302">
    <property type="component" value="Unassembled WGS sequence"/>
</dbReference>
<dbReference type="PROSITE" id="PS51746">
    <property type="entry name" value="PPM_2"/>
    <property type="match status" value="1"/>
</dbReference>
<keyword evidence="3 4" id="KW-0904">Protein phosphatase</keyword>
<evidence type="ECO:0000313" key="6">
    <source>
        <dbReference type="EMBL" id="GFN78655.1"/>
    </source>
</evidence>
<accession>A0AAV3Y8A9</accession>
<evidence type="ECO:0000256" key="1">
    <source>
        <dbReference type="ARBA" id="ARBA00022723"/>
    </source>
</evidence>
<organism evidence="6 7">
    <name type="scientific">Plakobranchus ocellatus</name>
    <dbReference type="NCBI Taxonomy" id="259542"/>
    <lineage>
        <taxon>Eukaryota</taxon>
        <taxon>Metazoa</taxon>
        <taxon>Spiralia</taxon>
        <taxon>Lophotrochozoa</taxon>
        <taxon>Mollusca</taxon>
        <taxon>Gastropoda</taxon>
        <taxon>Heterobranchia</taxon>
        <taxon>Euthyneura</taxon>
        <taxon>Panpulmonata</taxon>
        <taxon>Sacoglossa</taxon>
        <taxon>Placobranchoidea</taxon>
        <taxon>Plakobranchidae</taxon>
        <taxon>Plakobranchus</taxon>
    </lineage>
</organism>
<dbReference type="InterPro" id="IPR015655">
    <property type="entry name" value="PP2C"/>
</dbReference>
<dbReference type="PANTHER" id="PTHR47992">
    <property type="entry name" value="PROTEIN PHOSPHATASE"/>
    <property type="match status" value="1"/>
</dbReference>